<protein>
    <submittedName>
        <fullName evidence="1">Uncharacterized protein</fullName>
    </submittedName>
</protein>
<sequence>MARRAVLEAYCLMSSIRHTPHFLGARVRFRLIGCGGKRPPPRPSAVAALLSLTFVSVNGKATIKGGSSWTRNSMKDERRDVSKAFSEIHVGERT</sequence>
<evidence type="ECO:0000313" key="1">
    <source>
        <dbReference type="EMBL" id="KAK7499917.1"/>
    </source>
</evidence>
<evidence type="ECO:0000313" key="2">
    <source>
        <dbReference type="Proteomes" id="UP001519460"/>
    </source>
</evidence>
<organism evidence="1 2">
    <name type="scientific">Batillaria attramentaria</name>
    <dbReference type="NCBI Taxonomy" id="370345"/>
    <lineage>
        <taxon>Eukaryota</taxon>
        <taxon>Metazoa</taxon>
        <taxon>Spiralia</taxon>
        <taxon>Lophotrochozoa</taxon>
        <taxon>Mollusca</taxon>
        <taxon>Gastropoda</taxon>
        <taxon>Caenogastropoda</taxon>
        <taxon>Sorbeoconcha</taxon>
        <taxon>Cerithioidea</taxon>
        <taxon>Batillariidae</taxon>
        <taxon>Batillaria</taxon>
    </lineage>
</organism>
<dbReference type="Proteomes" id="UP001519460">
    <property type="component" value="Unassembled WGS sequence"/>
</dbReference>
<comment type="caution">
    <text evidence="1">The sequence shown here is derived from an EMBL/GenBank/DDBJ whole genome shotgun (WGS) entry which is preliminary data.</text>
</comment>
<dbReference type="AlphaFoldDB" id="A0ABD0LLQ1"/>
<proteinExistence type="predicted"/>
<accession>A0ABD0LLQ1</accession>
<name>A0ABD0LLQ1_9CAEN</name>
<reference evidence="1 2" key="1">
    <citation type="journal article" date="2023" name="Sci. Data">
        <title>Genome assembly of the Korean intertidal mud-creeper Batillaria attramentaria.</title>
        <authorList>
            <person name="Patra A.K."/>
            <person name="Ho P.T."/>
            <person name="Jun S."/>
            <person name="Lee S.J."/>
            <person name="Kim Y."/>
            <person name="Won Y.J."/>
        </authorList>
    </citation>
    <scope>NUCLEOTIDE SEQUENCE [LARGE SCALE GENOMIC DNA]</scope>
    <source>
        <strain evidence="1">Wonlab-2016</strain>
    </source>
</reference>
<gene>
    <name evidence="1" type="ORF">BaRGS_00008765</name>
</gene>
<dbReference type="EMBL" id="JACVVK020000040">
    <property type="protein sequence ID" value="KAK7499917.1"/>
    <property type="molecule type" value="Genomic_DNA"/>
</dbReference>
<keyword evidence="2" id="KW-1185">Reference proteome</keyword>